<sequence>MFIMGVTGLLLAWKAQLQFKPPSAKIEKQQQAYISLNHIEEIAKSYSKDSLQLPVAINRIDFRPGKGIAKIRFEDHFTELQIDCYSGEIVSVKQRTADIIEMIHDGSILDFIFKTNNDESKLTYSTLTSLGLIILSFSGFYLWFLPKKIKKIKSKSH</sequence>
<organism evidence="2 3">
    <name type="scientific">Zhouia amylolytica</name>
    <dbReference type="NCBI Taxonomy" id="376730"/>
    <lineage>
        <taxon>Bacteria</taxon>
        <taxon>Pseudomonadati</taxon>
        <taxon>Bacteroidota</taxon>
        <taxon>Flavobacteriia</taxon>
        <taxon>Flavobacteriales</taxon>
        <taxon>Flavobacteriaceae</taxon>
        <taxon>Zhouia</taxon>
    </lineage>
</organism>
<dbReference type="Proteomes" id="UP000183209">
    <property type="component" value="Unassembled WGS sequence"/>
</dbReference>
<feature type="transmembrane region" description="Helical" evidence="1">
    <location>
        <begin position="122"/>
        <end position="145"/>
    </location>
</feature>
<gene>
    <name evidence="2" type="ORF">SAMN04487906_0632</name>
</gene>
<evidence type="ECO:0008006" key="4">
    <source>
        <dbReference type="Google" id="ProtNLM"/>
    </source>
</evidence>
<dbReference type="InterPro" id="IPR005625">
    <property type="entry name" value="PepSY-ass_TM"/>
</dbReference>
<evidence type="ECO:0000313" key="3">
    <source>
        <dbReference type="Proteomes" id="UP000183209"/>
    </source>
</evidence>
<keyword evidence="1" id="KW-0472">Membrane</keyword>
<protein>
    <recommendedName>
        <fullName evidence="4">PepSY-associated TM region</fullName>
    </recommendedName>
</protein>
<evidence type="ECO:0000313" key="2">
    <source>
        <dbReference type="EMBL" id="SFS51200.1"/>
    </source>
</evidence>
<dbReference type="EMBL" id="FPAG01000002">
    <property type="protein sequence ID" value="SFS51200.1"/>
    <property type="molecule type" value="Genomic_DNA"/>
</dbReference>
<evidence type="ECO:0000256" key="1">
    <source>
        <dbReference type="SAM" id="Phobius"/>
    </source>
</evidence>
<proteinExistence type="predicted"/>
<dbReference type="AlphaFoldDB" id="A0A1I6QFX7"/>
<keyword evidence="1" id="KW-0812">Transmembrane</keyword>
<reference evidence="2 3" key="1">
    <citation type="submission" date="2016-10" db="EMBL/GenBank/DDBJ databases">
        <authorList>
            <person name="de Groot N.N."/>
        </authorList>
    </citation>
    <scope>NUCLEOTIDE SEQUENCE [LARGE SCALE GENOMIC DNA]</scope>
    <source>
        <strain evidence="2 3">CGMCC 1.6114</strain>
    </source>
</reference>
<name>A0A1I6QFX7_9FLAO</name>
<accession>A0A1I6QFX7</accession>
<keyword evidence="1" id="KW-1133">Transmembrane helix</keyword>
<dbReference type="Pfam" id="PF03929">
    <property type="entry name" value="PepSY_TM"/>
    <property type="match status" value="1"/>
</dbReference>